<feature type="transmembrane region" description="Helical" evidence="6">
    <location>
        <begin position="51"/>
        <end position="68"/>
    </location>
</feature>
<evidence type="ECO:0000256" key="3">
    <source>
        <dbReference type="ARBA" id="ARBA00022692"/>
    </source>
</evidence>
<feature type="transmembrane region" description="Helical" evidence="6">
    <location>
        <begin position="207"/>
        <end position="227"/>
    </location>
</feature>
<dbReference type="InterPro" id="IPR002293">
    <property type="entry name" value="AA/rel_permease1"/>
</dbReference>
<dbReference type="AlphaFoldDB" id="A0A443I0T8"/>
<feature type="transmembrane region" description="Helical" evidence="6">
    <location>
        <begin position="121"/>
        <end position="138"/>
    </location>
</feature>
<dbReference type="PIRSF" id="PIRSF006060">
    <property type="entry name" value="AA_transporter"/>
    <property type="match status" value="1"/>
</dbReference>
<accession>A0A443I0T8</accession>
<keyword evidence="3 6" id="KW-0812">Transmembrane</keyword>
<dbReference type="PANTHER" id="PTHR45649:SF1">
    <property type="entry name" value="TRANSPORTER, PUTATIVE (EUROFUNG)-RELATED"/>
    <property type="match status" value="1"/>
</dbReference>
<evidence type="ECO:0000256" key="6">
    <source>
        <dbReference type="SAM" id="Phobius"/>
    </source>
</evidence>
<feature type="transmembrane region" description="Helical" evidence="6">
    <location>
        <begin position="144"/>
        <end position="167"/>
    </location>
</feature>
<evidence type="ECO:0000313" key="7">
    <source>
        <dbReference type="EMBL" id="RWQ97637.1"/>
    </source>
</evidence>
<keyword evidence="4 6" id="KW-1133">Transmembrane helix</keyword>
<dbReference type="GeneID" id="39599096"/>
<feature type="transmembrane region" description="Helical" evidence="6">
    <location>
        <begin position="88"/>
        <end position="109"/>
    </location>
</feature>
<feature type="transmembrane region" description="Helical" evidence="6">
    <location>
        <begin position="489"/>
        <end position="509"/>
    </location>
</feature>
<dbReference type="RefSeq" id="XP_028487282.1">
    <property type="nucleotide sequence ID" value="XM_028629819.1"/>
</dbReference>
<evidence type="ECO:0000256" key="4">
    <source>
        <dbReference type="ARBA" id="ARBA00022989"/>
    </source>
</evidence>
<feature type="transmembrane region" description="Helical" evidence="6">
    <location>
        <begin position="291"/>
        <end position="310"/>
    </location>
</feature>
<dbReference type="GO" id="GO:0016020">
    <property type="term" value="C:membrane"/>
    <property type="evidence" value="ECO:0007669"/>
    <property type="project" value="UniProtKB-SubCell"/>
</dbReference>
<dbReference type="GO" id="GO:0022857">
    <property type="term" value="F:transmembrane transporter activity"/>
    <property type="evidence" value="ECO:0007669"/>
    <property type="project" value="InterPro"/>
</dbReference>
<organism evidence="7 8">
    <name type="scientific">Byssochlamys spectabilis</name>
    <name type="common">Paecilomyces variotii</name>
    <dbReference type="NCBI Taxonomy" id="264951"/>
    <lineage>
        <taxon>Eukaryota</taxon>
        <taxon>Fungi</taxon>
        <taxon>Dikarya</taxon>
        <taxon>Ascomycota</taxon>
        <taxon>Pezizomycotina</taxon>
        <taxon>Eurotiomycetes</taxon>
        <taxon>Eurotiomycetidae</taxon>
        <taxon>Eurotiales</taxon>
        <taxon>Thermoascaceae</taxon>
        <taxon>Paecilomyces</taxon>
    </lineage>
</organism>
<feature type="transmembrane region" description="Helical" evidence="6">
    <location>
        <begin position="179"/>
        <end position="201"/>
    </location>
</feature>
<proteinExistence type="predicted"/>
<dbReference type="EMBL" id="RCNU01000002">
    <property type="protein sequence ID" value="RWQ97637.1"/>
    <property type="molecule type" value="Genomic_DNA"/>
</dbReference>
<dbReference type="VEuPathDB" id="FungiDB:C8Q69DRAFT_456168"/>
<protein>
    <submittedName>
        <fullName evidence="7">Amino acid permease</fullName>
    </submittedName>
</protein>
<evidence type="ECO:0000256" key="2">
    <source>
        <dbReference type="ARBA" id="ARBA00022448"/>
    </source>
</evidence>
<feature type="transmembrane region" description="Helical" evidence="6">
    <location>
        <begin position="387"/>
        <end position="406"/>
    </location>
</feature>
<dbReference type="STRING" id="264951.A0A443I0T8"/>
<keyword evidence="2" id="KW-0813">Transport</keyword>
<dbReference type="Gene3D" id="1.20.1740.10">
    <property type="entry name" value="Amino acid/polyamine transporter I"/>
    <property type="match status" value="1"/>
</dbReference>
<evidence type="ECO:0000313" key="8">
    <source>
        <dbReference type="Proteomes" id="UP000283841"/>
    </source>
</evidence>
<dbReference type="Proteomes" id="UP000283841">
    <property type="component" value="Unassembled WGS sequence"/>
</dbReference>
<dbReference type="Pfam" id="PF13520">
    <property type="entry name" value="AA_permease_2"/>
    <property type="match status" value="1"/>
</dbReference>
<comment type="subcellular location">
    <subcellularLocation>
        <location evidence="1">Membrane</location>
        <topology evidence="1">Multi-pass membrane protein</topology>
    </subcellularLocation>
</comment>
<keyword evidence="8" id="KW-1185">Reference proteome</keyword>
<reference evidence="7 8" key="1">
    <citation type="journal article" date="2018" name="Front. Microbiol.">
        <title>Genomic and genetic insights into a cosmopolitan fungus, Paecilomyces variotii (Eurotiales).</title>
        <authorList>
            <person name="Urquhart A.S."/>
            <person name="Mondo S.J."/>
            <person name="Makela M.R."/>
            <person name="Hane J.K."/>
            <person name="Wiebenga A."/>
            <person name="He G."/>
            <person name="Mihaltcheva S."/>
            <person name="Pangilinan J."/>
            <person name="Lipzen A."/>
            <person name="Barry K."/>
            <person name="de Vries R.P."/>
            <person name="Grigoriev I.V."/>
            <person name="Idnurm A."/>
        </authorList>
    </citation>
    <scope>NUCLEOTIDE SEQUENCE [LARGE SCALE GENOMIC DNA]</scope>
    <source>
        <strain evidence="7 8">CBS 101075</strain>
    </source>
</reference>
<comment type="caution">
    <text evidence="7">The sequence shown here is derived from an EMBL/GenBank/DDBJ whole genome shotgun (WGS) entry which is preliminary data.</text>
</comment>
<dbReference type="OrthoDB" id="3257095at2759"/>
<evidence type="ECO:0000256" key="5">
    <source>
        <dbReference type="ARBA" id="ARBA00023136"/>
    </source>
</evidence>
<feature type="transmembrane region" description="Helical" evidence="6">
    <location>
        <begin position="412"/>
        <end position="438"/>
    </location>
</feature>
<name>A0A443I0T8_BYSSP</name>
<evidence type="ECO:0000256" key="1">
    <source>
        <dbReference type="ARBA" id="ARBA00004141"/>
    </source>
</evidence>
<sequence>MGVYDVEKQCHATPVFDDGVESCSEMSRKVQQLSDSQALQRQGKRPQLKRQFGFMSMLGFSTTLMATWEPLAALLQGGLVNGGPVSLVYGYILCFFGTLATAASLGELASMAPTSGGQYHWVALLSPPGASIHLSWVTGWVTVIAWMAAVASPAFLGGTIIQGLLVLNDESYVFERWHGTLLFTAIVVLSVCVNIFAIKYLPHLETLMLLLHVGMFFLLLIPMVYLAPQHSAEFVFTDFESLGGWNNNGIAWCVGLMTSAFPFTGWDGAAHMSEEIENAEVIVPRSLMMSILLNGALGFGFLIAVLFSMGDLQAALATPTGYPIIEIFYQATGSKKAATAMVCGLVASAVFSTLGLMASASRTTWAFARDNGLPFSDRIAHIDQKRALPVTAVMVTAGMLLLLGLINIGNTAAFSAIVGLATVALYFTYMMPIILLVIRRLRGDSIHFGPWRLGRLGLWVNLFSIVYLVFTSFFMFFPSTIPVTTENFNWTSVVFLGVLAISFISYWTYGRRLYRGPVKEVAD</sequence>
<dbReference type="PANTHER" id="PTHR45649">
    <property type="entry name" value="AMINO-ACID PERMEASE BAT1"/>
    <property type="match status" value="1"/>
</dbReference>
<gene>
    <name evidence="7" type="ORF">C8Q69DRAFT_456168</name>
</gene>
<feature type="transmembrane region" description="Helical" evidence="6">
    <location>
        <begin position="337"/>
        <end position="359"/>
    </location>
</feature>
<keyword evidence="5 6" id="KW-0472">Membrane</keyword>
<feature type="transmembrane region" description="Helical" evidence="6">
    <location>
        <begin position="458"/>
        <end position="477"/>
    </location>
</feature>